<dbReference type="AlphaFoldDB" id="A0A7J7K9L5"/>
<dbReference type="Proteomes" id="UP000593567">
    <property type="component" value="Unassembled WGS sequence"/>
</dbReference>
<dbReference type="OrthoDB" id="120976at2759"/>
<name>A0A7J7K9L5_BUGNE</name>
<dbReference type="SUPFAM" id="SSF52047">
    <property type="entry name" value="RNI-like"/>
    <property type="match status" value="2"/>
</dbReference>
<dbReference type="EMBL" id="VXIV02001049">
    <property type="protein sequence ID" value="KAF6034541.1"/>
    <property type="molecule type" value="Genomic_DNA"/>
</dbReference>
<proteinExistence type="predicted"/>
<gene>
    <name evidence="5" type="ORF">EB796_007149</name>
</gene>
<feature type="compositionally biased region" description="Polar residues" evidence="4">
    <location>
        <begin position="280"/>
        <end position="297"/>
    </location>
</feature>
<feature type="region of interest" description="Disordered" evidence="4">
    <location>
        <begin position="250"/>
        <end position="372"/>
    </location>
</feature>
<dbReference type="InterPro" id="IPR032675">
    <property type="entry name" value="LRR_dom_sf"/>
</dbReference>
<evidence type="ECO:0000256" key="4">
    <source>
        <dbReference type="SAM" id="MobiDB-lite"/>
    </source>
</evidence>
<evidence type="ECO:0000256" key="1">
    <source>
        <dbReference type="ARBA" id="ARBA00004496"/>
    </source>
</evidence>
<dbReference type="PANTHER" id="PTHR45690:SF19">
    <property type="entry name" value="NACHT, LRR AND PYD DOMAINS-CONTAINING PROTEIN 3"/>
    <property type="match status" value="1"/>
</dbReference>
<dbReference type="PANTHER" id="PTHR45690">
    <property type="entry name" value="NACHT, LRR AND PYD DOMAINS-CONTAINING PROTEIN 12"/>
    <property type="match status" value="1"/>
</dbReference>
<evidence type="ECO:0000313" key="5">
    <source>
        <dbReference type="EMBL" id="KAF6034541.1"/>
    </source>
</evidence>
<evidence type="ECO:0000256" key="3">
    <source>
        <dbReference type="ARBA" id="ARBA00022737"/>
    </source>
</evidence>
<dbReference type="InterPro" id="IPR001611">
    <property type="entry name" value="Leu-rich_rpt"/>
</dbReference>
<dbReference type="Gene3D" id="3.80.10.10">
    <property type="entry name" value="Ribonuclease Inhibitor"/>
    <property type="match status" value="3"/>
</dbReference>
<organism evidence="5 6">
    <name type="scientific">Bugula neritina</name>
    <name type="common">Brown bryozoan</name>
    <name type="synonym">Sertularia neritina</name>
    <dbReference type="NCBI Taxonomy" id="10212"/>
    <lineage>
        <taxon>Eukaryota</taxon>
        <taxon>Metazoa</taxon>
        <taxon>Spiralia</taxon>
        <taxon>Lophotrochozoa</taxon>
        <taxon>Bryozoa</taxon>
        <taxon>Gymnolaemata</taxon>
        <taxon>Cheilostomatida</taxon>
        <taxon>Flustrina</taxon>
        <taxon>Buguloidea</taxon>
        <taxon>Bugulidae</taxon>
        <taxon>Bugula</taxon>
    </lineage>
</organism>
<sequence>MKDFIEILEISNKLEQLSMIGCSVDDTEVSDIVGALRKSGCPLKTLDLTQNNIGLRGGLAIAHALIEAKKKSLQSLRLSKNTLSELPVTEVILALDSHDVNLDSLYLDNCVQDGDVLPVKEVNILLEQIITKRGARFTQLALSHINVATAESVCEAISKAKLSLKYLELSSLSGLEPESANCPFKLSTDCSVQTLSLINNKLTNTNVKGIAKYWRINRPGIEDIVLSPGNGDVTAPIEKRLLDCVRGVTGYDTPTDATTSSSEDESDSEAAESPKVKSAPESSSAMEIQTPVSSVSAKSDLMSDSEKADSEKAENEKKQSEKNDGKDSSSEKATSRTSSSSESETETDSETESESKKPKVTLDESSEEPITPRASLALIKLGEDTDNDISDITAVASDTPLSEHLRSGQSDIRLSQLDSDQIKKLCTFLKSNSGVKVLKIQDANLGSPKVLTSLTKALKDNSQLKELVLAGCELNQESCPLLEKLVADHISTLEVLSLRDNPLGDSGTEGIVRIIANKAEEAYNSKLHRQAQDIASRSLTDAVRSDSLASMVSQGSEEGRVQIIPPSTVVPPPLHTLVLSNCKVGNAAVSQIVKLIKYGNLKDLRLSSTSGITQYGWKDLLTAACSPKSSVRSLDISSNLIGKFGVATGSPLNCIFGAGLDYLNMSGCLLSNEHVQSLVSQLERETTSIKEWTLTPGNDLTEGNITQLQQACR</sequence>
<reference evidence="5" key="1">
    <citation type="submission" date="2020-06" db="EMBL/GenBank/DDBJ databases">
        <title>Draft genome of Bugula neritina, a colonial animal packing powerful symbionts and potential medicines.</title>
        <authorList>
            <person name="Rayko M."/>
        </authorList>
    </citation>
    <scope>NUCLEOTIDE SEQUENCE [LARGE SCALE GENOMIC DNA]</scope>
    <source>
        <strain evidence="5">Kwan_BN1</strain>
    </source>
</reference>
<dbReference type="SMART" id="SM00368">
    <property type="entry name" value="LRR_RI"/>
    <property type="match status" value="6"/>
</dbReference>
<dbReference type="Pfam" id="PF13516">
    <property type="entry name" value="LRR_6"/>
    <property type="match status" value="2"/>
</dbReference>
<protein>
    <submittedName>
        <fullName evidence="5">Uncharacterized protein</fullName>
    </submittedName>
</protein>
<dbReference type="InterPro" id="IPR050637">
    <property type="entry name" value="NLRP_innate_immun_reg"/>
</dbReference>
<dbReference type="GO" id="GO:0005737">
    <property type="term" value="C:cytoplasm"/>
    <property type="evidence" value="ECO:0007669"/>
    <property type="project" value="UniProtKB-SubCell"/>
</dbReference>
<feature type="compositionally biased region" description="Acidic residues" evidence="4">
    <location>
        <begin position="343"/>
        <end position="352"/>
    </location>
</feature>
<feature type="compositionally biased region" description="Low complexity" evidence="4">
    <location>
        <begin position="252"/>
        <end position="261"/>
    </location>
</feature>
<accession>A0A7J7K9L5</accession>
<keyword evidence="6" id="KW-1185">Reference proteome</keyword>
<comment type="subcellular location">
    <subcellularLocation>
        <location evidence="1">Cytoplasm</location>
    </subcellularLocation>
</comment>
<feature type="compositionally biased region" description="Basic and acidic residues" evidence="4">
    <location>
        <begin position="304"/>
        <end position="334"/>
    </location>
</feature>
<comment type="caution">
    <text evidence="5">The sequence shown here is derived from an EMBL/GenBank/DDBJ whole genome shotgun (WGS) entry which is preliminary data.</text>
</comment>
<evidence type="ECO:0000256" key="2">
    <source>
        <dbReference type="ARBA" id="ARBA00022490"/>
    </source>
</evidence>
<feature type="compositionally biased region" description="Basic and acidic residues" evidence="4">
    <location>
        <begin position="353"/>
        <end position="362"/>
    </location>
</feature>
<keyword evidence="3" id="KW-0677">Repeat</keyword>
<evidence type="ECO:0000313" key="6">
    <source>
        <dbReference type="Proteomes" id="UP000593567"/>
    </source>
</evidence>
<keyword evidence="2" id="KW-0963">Cytoplasm</keyword>